<dbReference type="Proteomes" id="UP001141259">
    <property type="component" value="Unassembled WGS sequence"/>
</dbReference>
<dbReference type="InterPro" id="IPR036134">
    <property type="entry name" value="Crypto/Photolyase_FAD-like_sf"/>
</dbReference>
<keyword evidence="1 3" id="KW-0285">Flavoprotein</keyword>
<feature type="binding site" evidence="3">
    <location>
        <position position="124"/>
    </location>
    <ligand>
        <name>FAD</name>
        <dbReference type="ChEBI" id="CHEBI:57692"/>
    </ligand>
</feature>
<dbReference type="Gene3D" id="1.25.40.80">
    <property type="match status" value="1"/>
</dbReference>
<feature type="site" description="Electron transfer via tryptophanyl radical" evidence="4">
    <location>
        <position position="228"/>
    </location>
</feature>
<gene>
    <name evidence="6" type="ORF">NZH93_42205</name>
</gene>
<evidence type="ECO:0000256" key="2">
    <source>
        <dbReference type="ARBA" id="ARBA00022827"/>
    </source>
</evidence>
<dbReference type="GO" id="GO:0071949">
    <property type="term" value="F:FAD binding"/>
    <property type="evidence" value="ECO:0007669"/>
    <property type="project" value="TreeGrafter"/>
</dbReference>
<reference evidence="6" key="1">
    <citation type="submission" date="2022-08" db="EMBL/GenBank/DDBJ databases">
        <authorList>
            <person name="Tistechok S."/>
            <person name="Samborskyy M."/>
            <person name="Roman I."/>
        </authorList>
    </citation>
    <scope>NUCLEOTIDE SEQUENCE</scope>
    <source>
        <strain evidence="6">DSM 103496</strain>
    </source>
</reference>
<evidence type="ECO:0000259" key="5">
    <source>
        <dbReference type="Pfam" id="PF03441"/>
    </source>
</evidence>
<evidence type="ECO:0000313" key="7">
    <source>
        <dbReference type="Proteomes" id="UP001141259"/>
    </source>
</evidence>
<dbReference type="AlphaFoldDB" id="A0A9X3AKW0"/>
<dbReference type="RefSeq" id="WP_259628952.1">
    <property type="nucleotide sequence ID" value="NZ_JANYMP010000033.1"/>
</dbReference>
<feature type="site" description="Electron transfer via tryptophanyl radical" evidence="4">
    <location>
        <position position="160"/>
    </location>
</feature>
<keyword evidence="2 3" id="KW-0274">FAD</keyword>
<accession>A0A9X3AKW0</accession>
<proteinExistence type="predicted"/>
<feature type="domain" description="Cryptochrome/DNA photolyase FAD-binding" evidence="5">
    <location>
        <begin position="127"/>
        <end position="239"/>
    </location>
</feature>
<name>A0A9X3AKW0_9PSEU</name>
<evidence type="ECO:0000313" key="6">
    <source>
        <dbReference type="EMBL" id="MCS7483495.1"/>
    </source>
</evidence>
<evidence type="ECO:0000256" key="4">
    <source>
        <dbReference type="PIRSR" id="PIRSR602081-2"/>
    </source>
</evidence>
<dbReference type="GO" id="GO:0003677">
    <property type="term" value="F:DNA binding"/>
    <property type="evidence" value="ECO:0007669"/>
    <property type="project" value="TreeGrafter"/>
</dbReference>
<dbReference type="Gene3D" id="1.10.579.10">
    <property type="entry name" value="DNA Cyclobutane Dipyrimidine Photolyase, subunit A, domain 3"/>
    <property type="match status" value="1"/>
</dbReference>
<dbReference type="InterPro" id="IPR005101">
    <property type="entry name" value="Cryptochr/Photolyase_FAD-bd"/>
</dbReference>
<dbReference type="Pfam" id="PF03441">
    <property type="entry name" value="FAD_binding_7"/>
    <property type="match status" value="1"/>
</dbReference>
<dbReference type="InterPro" id="IPR002081">
    <property type="entry name" value="Cryptochrome/DNA_photolyase_1"/>
</dbReference>
<dbReference type="SUPFAM" id="SSF48173">
    <property type="entry name" value="Cryptochrome/photolyase FAD-binding domain"/>
    <property type="match status" value="1"/>
</dbReference>
<evidence type="ECO:0000256" key="3">
    <source>
        <dbReference type="PIRSR" id="PIRSR602081-1"/>
    </source>
</evidence>
<dbReference type="PANTHER" id="PTHR11455">
    <property type="entry name" value="CRYPTOCHROME"/>
    <property type="match status" value="1"/>
</dbReference>
<feature type="binding site" evidence="3">
    <location>
        <position position="77"/>
    </location>
    <ligand>
        <name>FAD</name>
        <dbReference type="ChEBI" id="CHEBI:57692"/>
    </ligand>
</feature>
<comment type="caution">
    <text evidence="6">The sequence shown here is derived from an EMBL/GenBank/DDBJ whole genome shotgun (WGS) entry which is preliminary data.</text>
</comment>
<evidence type="ECO:0000256" key="1">
    <source>
        <dbReference type="ARBA" id="ARBA00022630"/>
    </source>
</evidence>
<dbReference type="PANTHER" id="PTHR11455:SF9">
    <property type="entry name" value="CRYPTOCHROME CIRCADIAN CLOCK 5 ISOFORM X1"/>
    <property type="match status" value="1"/>
</dbReference>
<sequence length="430" mass="47340">MTTSFPRRPIRRDRCRPRRLVDVPLLPVPPADQPGAVDWVRRHLGGLTREPRVTASTFLGGQEAADAALAGLDVTGYASTRSAVLPRSARGASRMSPYIRHGLVALPEVWSAVAGAPERDRVKYRDELLWQEYARHLYSRLGGKTARPLRHRQPSTGTAWSGEPWRQDMACLAAVVAELREDGWLVNQTRMWLASQWAVRAGANWAAGEDEMFAHLVDGSRAANRLGWQWTVGTGSDKPYGFSRWQVRRRAPSLCESCALAENCPVESWPDARPGAPVDGPDLGRAPIPAGPARVEGGGGEVVWLTAESLGDRDPALAAVPDRPAVFVFDEPLLARLRLAGTRLVFLAQTLGELATTRPLEVRLGRPEVELADLPLAATWTPVPGWHRLARLARPVEVHPWPWLARPGTFTLRSFSAWRRDVGRSDSPIG</sequence>
<feature type="site" description="Electron transfer via tryptophanyl radical" evidence="4">
    <location>
        <position position="205"/>
    </location>
</feature>
<comment type="cofactor">
    <cofactor evidence="3">
        <name>FAD</name>
        <dbReference type="ChEBI" id="CHEBI:57692"/>
    </cofactor>
    <text evidence="3">Binds 1 FAD per subunit.</text>
</comment>
<dbReference type="EMBL" id="JANYMP010000033">
    <property type="protein sequence ID" value="MCS7483495.1"/>
    <property type="molecule type" value="Genomic_DNA"/>
</dbReference>
<dbReference type="GO" id="GO:0003904">
    <property type="term" value="F:deoxyribodipyrimidine photo-lyase activity"/>
    <property type="evidence" value="ECO:0007669"/>
    <property type="project" value="TreeGrafter"/>
</dbReference>
<organism evidence="6 7">
    <name type="scientific">Umezawaea endophytica</name>
    <dbReference type="NCBI Taxonomy" id="1654476"/>
    <lineage>
        <taxon>Bacteria</taxon>
        <taxon>Bacillati</taxon>
        <taxon>Actinomycetota</taxon>
        <taxon>Actinomycetes</taxon>
        <taxon>Pseudonocardiales</taxon>
        <taxon>Pseudonocardiaceae</taxon>
        <taxon>Umezawaea</taxon>
    </lineage>
</organism>
<protein>
    <submittedName>
        <fullName evidence="6">Deoxyribodipyrimidine photolyase</fullName>
    </submittedName>
</protein>
<keyword evidence="7" id="KW-1185">Reference proteome</keyword>